<organism evidence="1">
    <name type="scientific">uncultured bacterium contig00024</name>
    <dbReference type="NCBI Taxonomy" id="1181513"/>
    <lineage>
        <taxon>Bacteria</taxon>
        <taxon>environmental samples</taxon>
    </lineage>
</organism>
<name>A0A806JZC5_9BACT</name>
<dbReference type="AlphaFoldDB" id="A0A806JZC5"/>
<evidence type="ECO:0000313" key="1">
    <source>
        <dbReference type="EMBL" id="AGS52072.1"/>
    </source>
</evidence>
<protein>
    <submittedName>
        <fullName evidence="1">Uncharacterized protein</fullName>
    </submittedName>
</protein>
<dbReference type="EMBL" id="JQ844181">
    <property type="protein sequence ID" value="AGS52072.1"/>
    <property type="molecule type" value="Genomic_DNA"/>
</dbReference>
<reference evidence="1" key="1">
    <citation type="submission" date="2012-03" db="EMBL/GenBank/DDBJ databases">
        <title>Functional metagenomics reveals considerable lignocellulase gene clusters in the gut microbiome of a wood-feeding higher termite.</title>
        <authorList>
            <person name="Liu N."/>
        </authorList>
    </citation>
    <scope>NUCLEOTIDE SEQUENCE</scope>
</reference>
<sequence length="46" mass="5697">MNNLNDEDVLAYYPYEELQKKYCLTVEEKETDNSNYENDYDYWDTD</sequence>
<proteinExistence type="predicted"/>
<accession>A0A806JZC5</accession>